<evidence type="ECO:0000313" key="2">
    <source>
        <dbReference type="Proteomes" id="UP000284605"/>
    </source>
</evidence>
<sequence length="102" mass="10979">MQDPASDLIGKSNLDPQVCTGPNGAYQSCQSLFRTQVFPAERLAAAPGAASLNNDDGNLNYRRGDLFAAPAKVTSDLTLSYGRIGFFARALYFYDFSSTTIS</sequence>
<gene>
    <name evidence="1" type="ORF">D3874_00045</name>
</gene>
<dbReference type="EMBL" id="QYUK01000002">
    <property type="protein sequence ID" value="RJF96432.1"/>
    <property type="molecule type" value="Genomic_DNA"/>
</dbReference>
<dbReference type="AlphaFoldDB" id="A0A418WUR7"/>
<proteinExistence type="predicted"/>
<keyword evidence="2" id="KW-1185">Reference proteome</keyword>
<evidence type="ECO:0000313" key="1">
    <source>
        <dbReference type="EMBL" id="RJF96432.1"/>
    </source>
</evidence>
<protein>
    <submittedName>
        <fullName evidence="1">DUF1302 family protein</fullName>
    </submittedName>
</protein>
<reference evidence="1 2" key="1">
    <citation type="submission" date="2018-09" db="EMBL/GenBank/DDBJ databases">
        <authorList>
            <person name="Zhu H."/>
        </authorList>
    </citation>
    <scope>NUCLEOTIDE SEQUENCE [LARGE SCALE GENOMIC DNA]</scope>
    <source>
        <strain evidence="1 2">K1W22B-8</strain>
    </source>
</reference>
<organism evidence="1 2">
    <name type="scientific">Oleomonas cavernae</name>
    <dbReference type="NCBI Taxonomy" id="2320859"/>
    <lineage>
        <taxon>Bacteria</taxon>
        <taxon>Pseudomonadati</taxon>
        <taxon>Pseudomonadota</taxon>
        <taxon>Alphaproteobacteria</taxon>
        <taxon>Acetobacterales</taxon>
        <taxon>Acetobacteraceae</taxon>
        <taxon>Oleomonas</taxon>
    </lineage>
</organism>
<comment type="caution">
    <text evidence="1">The sequence shown here is derived from an EMBL/GenBank/DDBJ whole genome shotgun (WGS) entry which is preliminary data.</text>
</comment>
<name>A0A418WUR7_9PROT</name>
<accession>A0A418WUR7</accession>
<dbReference type="InterPro" id="IPR010727">
    <property type="entry name" value="DUF1302"/>
</dbReference>
<dbReference type="Pfam" id="PF06980">
    <property type="entry name" value="DUF1302"/>
    <property type="match status" value="1"/>
</dbReference>
<dbReference type="Proteomes" id="UP000284605">
    <property type="component" value="Unassembled WGS sequence"/>
</dbReference>